<name>A0A5P6NZ27_9BRAD</name>
<dbReference type="KEGG" id="bbet:F8237_02440"/>
<dbReference type="Proteomes" id="UP000325641">
    <property type="component" value="Chromosome"/>
</dbReference>
<organism evidence="1 2">
    <name type="scientific">Bradyrhizobium betae</name>
    <dbReference type="NCBI Taxonomy" id="244734"/>
    <lineage>
        <taxon>Bacteria</taxon>
        <taxon>Pseudomonadati</taxon>
        <taxon>Pseudomonadota</taxon>
        <taxon>Alphaproteobacteria</taxon>
        <taxon>Hyphomicrobiales</taxon>
        <taxon>Nitrobacteraceae</taxon>
        <taxon>Bradyrhizobium</taxon>
    </lineage>
</organism>
<protein>
    <submittedName>
        <fullName evidence="1">Uncharacterized protein</fullName>
    </submittedName>
</protein>
<dbReference type="EMBL" id="CP044543">
    <property type="protein sequence ID" value="QFI71331.1"/>
    <property type="molecule type" value="Genomic_DNA"/>
</dbReference>
<reference evidence="2" key="1">
    <citation type="submission" date="2019-10" db="EMBL/GenBank/DDBJ databases">
        <title>Complete Genome Sequence of Bradyrhizobium betae type strain PL7HG1T.</title>
        <authorList>
            <person name="Bromfield E.S.P."/>
            <person name="Cloutier S."/>
        </authorList>
    </citation>
    <scope>NUCLEOTIDE SEQUENCE [LARGE SCALE GENOMIC DNA]</scope>
    <source>
        <strain evidence="2">PL7HG1</strain>
    </source>
</reference>
<gene>
    <name evidence="1" type="ORF">F8237_02440</name>
</gene>
<dbReference type="AlphaFoldDB" id="A0A5P6NZ27"/>
<sequence>MPSKKQTSVRITHRSSGEVIAEGPIGFLGITPFEGNLYIRRKYVKTSRLKPNWVPGLCIYKFLYVWLDLRLPDDRGEPFIGWMYWLPNPLLPFIAFRPAVPRSSPALLVEEIA</sequence>
<proteinExistence type="predicted"/>
<dbReference type="OrthoDB" id="9554037at2"/>
<evidence type="ECO:0000313" key="2">
    <source>
        <dbReference type="Proteomes" id="UP000325641"/>
    </source>
</evidence>
<evidence type="ECO:0000313" key="1">
    <source>
        <dbReference type="EMBL" id="QFI71331.1"/>
    </source>
</evidence>
<accession>A0A5P6NZ27</accession>
<dbReference type="RefSeq" id="WP_151642238.1">
    <property type="nucleotide sequence ID" value="NZ_CP044543.1"/>
</dbReference>